<dbReference type="EMBL" id="MK955929">
    <property type="protein sequence ID" value="QFU14617.1"/>
    <property type="molecule type" value="Genomic_DNA"/>
</dbReference>
<reference evidence="1" key="1">
    <citation type="journal article" date="2019" name="Vet. Microbiol.">
        <title>Molecular and microscopic characterisation of a novel pathogenic herpesvirus from Indian ringneck parrots (Psittacula krameri).</title>
        <authorList>
            <person name="Sutherland M."/>
            <person name="Sarker S."/>
            <person name="Raidal S.R."/>
        </authorList>
    </citation>
    <scope>NUCLEOTIDE SEQUENCE</scope>
    <source>
        <strain evidence="1">PsHV 5</strain>
    </source>
</reference>
<sequence length="106" mass="12196">MHAIHFKSSVFSYIFLTNKIELSCSVIPAWLSARMMRFCCEILKTDLFAIQEKFTDVSVPSTVARQRIRVVRRSKITLEIPTSSILIDGNRKIRRVKFLASFNSKG</sequence>
<protein>
    <submittedName>
        <fullName evidence="1">Uncharacterized protein</fullName>
    </submittedName>
</protein>
<organism evidence="1 2">
    <name type="scientific">Psittacid alphaherpesvirus 5</name>
    <dbReference type="NCBI Taxonomy" id="2972693"/>
    <lineage>
        <taxon>Viruses</taxon>
        <taxon>Duplodnaviria</taxon>
        <taxon>Heunggongvirae</taxon>
        <taxon>Peploviricota</taxon>
        <taxon>Herviviricetes</taxon>
        <taxon>Herpesvirales</taxon>
        <taxon>Orthoherpesviridae</taxon>
        <taxon>Alphaherpesvirinae</taxon>
        <taxon>Iltovirus</taxon>
        <taxon>Iltovirus psittacidalpha5</taxon>
    </lineage>
</organism>
<reference evidence="1" key="2">
    <citation type="submission" date="2019-05" db="EMBL/GenBank/DDBJ databases">
        <authorList>
            <person name="Sutherland M."/>
            <person name="Sarker S."/>
            <person name="Raidal S.R."/>
        </authorList>
    </citation>
    <scope>NUCLEOTIDE SEQUENCE</scope>
    <source>
        <strain evidence="1">PsHV 5</strain>
    </source>
</reference>
<evidence type="ECO:0000313" key="1">
    <source>
        <dbReference type="EMBL" id="QFU14617.1"/>
    </source>
</evidence>
<gene>
    <name evidence="1" type="primary">hypothetical protein</name>
</gene>
<dbReference type="GeneID" id="80541420"/>
<name>A0A5P9JPB8_9ALPH</name>
<keyword evidence="2" id="KW-1185">Reference proteome</keyword>
<evidence type="ECO:0000313" key="2">
    <source>
        <dbReference type="Proteomes" id="UP001162227"/>
    </source>
</evidence>
<dbReference type="Proteomes" id="UP001162227">
    <property type="component" value="Segment"/>
</dbReference>
<accession>A0A5P9JPB8</accession>
<dbReference type="KEGG" id="vg:80541420"/>
<proteinExistence type="predicted"/>
<dbReference type="RefSeq" id="YP_010802647.1">
    <property type="nucleotide sequence ID" value="NC_077028.1"/>
</dbReference>